<dbReference type="GO" id="GO:0005829">
    <property type="term" value="C:cytosol"/>
    <property type="evidence" value="ECO:0007669"/>
    <property type="project" value="TreeGrafter"/>
</dbReference>
<comment type="similarity">
    <text evidence="2">Belongs to the P(II) protein family.</text>
</comment>
<proteinExistence type="inferred from homology"/>
<dbReference type="AlphaFoldDB" id="A0A1I2U180"/>
<evidence type="ECO:0000256" key="2">
    <source>
        <dbReference type="RuleBase" id="RU003936"/>
    </source>
</evidence>
<sequence>MKKIEAIIRPAKLEDVKEALSRFGIHGMTVSQVFGCGLQGGWVGVYRGHEYSINLLPKVKLEIVTKDNWVDEIVRVISEAARTGDVGDGKVFIYPMDDAVRIRTGEKHEDAI</sequence>
<dbReference type="OrthoDB" id="9802729at2"/>
<dbReference type="InterPro" id="IPR002187">
    <property type="entry name" value="N-reg_PII"/>
</dbReference>
<dbReference type="InterPro" id="IPR015867">
    <property type="entry name" value="N-reg_PII/ATP_PRibTrfase_C"/>
</dbReference>
<dbReference type="InterPro" id="IPR011322">
    <property type="entry name" value="N-reg_PII-like_a/b"/>
</dbReference>
<dbReference type="PRINTS" id="PR00340">
    <property type="entry name" value="PIIGLNB"/>
</dbReference>
<name>A0A1I2U180_9FIRM</name>
<dbReference type="STRING" id="341036.SAMN05660649_02448"/>
<keyword evidence="4" id="KW-1185">Reference proteome</keyword>
<dbReference type="RefSeq" id="WP_092471651.1">
    <property type="nucleotide sequence ID" value="NZ_FOOX01000008.1"/>
</dbReference>
<keyword evidence="1" id="KW-0597">Phosphoprotein</keyword>
<dbReference type="Pfam" id="PF00543">
    <property type="entry name" value="P-II"/>
    <property type="match status" value="1"/>
</dbReference>
<dbReference type="PANTHER" id="PTHR30115:SF11">
    <property type="entry name" value="NITROGEN REGULATORY PROTEIN P-II HOMOLOG"/>
    <property type="match status" value="1"/>
</dbReference>
<dbReference type="PANTHER" id="PTHR30115">
    <property type="entry name" value="NITROGEN REGULATORY PROTEIN P-II"/>
    <property type="match status" value="1"/>
</dbReference>
<feature type="modified residue" description="O-UMP-tyrosine" evidence="1">
    <location>
        <position position="51"/>
    </location>
</feature>
<organism evidence="3 4">
    <name type="scientific">Desulfotruncus arcticus DSM 17038</name>
    <dbReference type="NCBI Taxonomy" id="1121424"/>
    <lineage>
        <taxon>Bacteria</taxon>
        <taxon>Bacillati</taxon>
        <taxon>Bacillota</taxon>
        <taxon>Clostridia</taxon>
        <taxon>Eubacteriales</taxon>
        <taxon>Desulfallaceae</taxon>
        <taxon>Desulfotruncus</taxon>
    </lineage>
</organism>
<dbReference type="EMBL" id="FOOX01000008">
    <property type="protein sequence ID" value="SFG70895.1"/>
    <property type="molecule type" value="Genomic_DNA"/>
</dbReference>
<dbReference type="GO" id="GO:0005524">
    <property type="term" value="F:ATP binding"/>
    <property type="evidence" value="ECO:0007669"/>
    <property type="project" value="TreeGrafter"/>
</dbReference>
<evidence type="ECO:0000313" key="3">
    <source>
        <dbReference type="EMBL" id="SFG70895.1"/>
    </source>
</evidence>
<dbReference type="SMART" id="SM00938">
    <property type="entry name" value="P-II"/>
    <property type="match status" value="1"/>
</dbReference>
<gene>
    <name evidence="3" type="ORF">SAMN05660649_02448</name>
</gene>
<evidence type="ECO:0000256" key="1">
    <source>
        <dbReference type="PIRSR" id="PIRSR602187-50"/>
    </source>
</evidence>
<reference evidence="4" key="1">
    <citation type="submission" date="2016-10" db="EMBL/GenBank/DDBJ databases">
        <authorList>
            <person name="Varghese N."/>
            <person name="Submissions S."/>
        </authorList>
    </citation>
    <scope>NUCLEOTIDE SEQUENCE [LARGE SCALE GENOMIC DNA]</scope>
    <source>
        <strain evidence="4">DSM 17038</strain>
    </source>
</reference>
<dbReference type="GO" id="GO:0006808">
    <property type="term" value="P:regulation of nitrogen utilization"/>
    <property type="evidence" value="ECO:0007669"/>
    <property type="project" value="InterPro"/>
</dbReference>
<dbReference type="GO" id="GO:0030234">
    <property type="term" value="F:enzyme regulator activity"/>
    <property type="evidence" value="ECO:0007669"/>
    <property type="project" value="InterPro"/>
</dbReference>
<accession>A0A1I2U180</accession>
<dbReference type="Proteomes" id="UP000199337">
    <property type="component" value="Unassembled WGS sequence"/>
</dbReference>
<dbReference type="PROSITE" id="PS51343">
    <property type="entry name" value="PII_GLNB_DOM"/>
    <property type="match status" value="1"/>
</dbReference>
<dbReference type="InterPro" id="IPR017918">
    <property type="entry name" value="N-reg_PII_CS"/>
</dbReference>
<dbReference type="SUPFAM" id="SSF54913">
    <property type="entry name" value="GlnB-like"/>
    <property type="match status" value="1"/>
</dbReference>
<dbReference type="PROSITE" id="PS00638">
    <property type="entry name" value="PII_GLNB_CTER"/>
    <property type="match status" value="1"/>
</dbReference>
<dbReference type="Gene3D" id="3.30.70.120">
    <property type="match status" value="1"/>
</dbReference>
<evidence type="ECO:0000313" key="4">
    <source>
        <dbReference type="Proteomes" id="UP000199337"/>
    </source>
</evidence>
<protein>
    <submittedName>
        <fullName evidence="3">Nitrogen regulatory protein P-II family</fullName>
    </submittedName>
</protein>